<protein>
    <submittedName>
        <fullName evidence="1">Uncharacterized protein</fullName>
    </submittedName>
</protein>
<proteinExistence type="predicted"/>
<name>A0AAV6VV02_9ARAC</name>
<evidence type="ECO:0000313" key="2">
    <source>
        <dbReference type="Proteomes" id="UP000827092"/>
    </source>
</evidence>
<evidence type="ECO:0000313" key="1">
    <source>
        <dbReference type="EMBL" id="KAG8199286.1"/>
    </source>
</evidence>
<dbReference type="Proteomes" id="UP000827092">
    <property type="component" value="Unassembled WGS sequence"/>
</dbReference>
<keyword evidence="2" id="KW-1185">Reference proteome</keyword>
<dbReference type="AlphaFoldDB" id="A0AAV6VV02"/>
<reference evidence="1 2" key="1">
    <citation type="journal article" date="2022" name="Nat. Ecol. Evol.">
        <title>A masculinizing supergene underlies an exaggerated male reproductive morph in a spider.</title>
        <authorList>
            <person name="Hendrickx F."/>
            <person name="De Corte Z."/>
            <person name="Sonet G."/>
            <person name="Van Belleghem S.M."/>
            <person name="Kostlbacher S."/>
            <person name="Vangestel C."/>
        </authorList>
    </citation>
    <scope>NUCLEOTIDE SEQUENCE [LARGE SCALE GENOMIC DNA]</scope>
    <source>
        <strain evidence="1">W744_W776</strain>
    </source>
</reference>
<gene>
    <name evidence="1" type="ORF">JTE90_011754</name>
</gene>
<accession>A0AAV6VV02</accession>
<sequence>MPASHTKSIAKLTLFPGVRPHPIHLRIKKTSYRYIDLHLDTNGFHKRAAQQVVCRSFLPRQQDKICRIKTVPRDSWRPQLDHVGPKRFN</sequence>
<dbReference type="EMBL" id="JAFNEN010000028">
    <property type="protein sequence ID" value="KAG8199286.1"/>
    <property type="molecule type" value="Genomic_DNA"/>
</dbReference>
<comment type="caution">
    <text evidence="1">The sequence shown here is derived from an EMBL/GenBank/DDBJ whole genome shotgun (WGS) entry which is preliminary data.</text>
</comment>
<organism evidence="1 2">
    <name type="scientific">Oedothorax gibbosus</name>
    <dbReference type="NCBI Taxonomy" id="931172"/>
    <lineage>
        <taxon>Eukaryota</taxon>
        <taxon>Metazoa</taxon>
        <taxon>Ecdysozoa</taxon>
        <taxon>Arthropoda</taxon>
        <taxon>Chelicerata</taxon>
        <taxon>Arachnida</taxon>
        <taxon>Araneae</taxon>
        <taxon>Araneomorphae</taxon>
        <taxon>Entelegynae</taxon>
        <taxon>Araneoidea</taxon>
        <taxon>Linyphiidae</taxon>
        <taxon>Erigoninae</taxon>
        <taxon>Oedothorax</taxon>
    </lineage>
</organism>